<dbReference type="EMBL" id="FNAB01000004">
    <property type="protein sequence ID" value="SDD38033.1"/>
    <property type="molecule type" value="Genomic_DNA"/>
</dbReference>
<name>A0A1G6U9P7_9NOCA</name>
<dbReference type="InterPro" id="IPR051534">
    <property type="entry name" value="CBASS_pafABC_assoc_protein"/>
</dbReference>
<sequence length="336" mass="36690">MAISKVERLMNLVICLLATRQFLTAEKIRHLVAGYDEESNYDAFSRMFERDKNELRDLGVPLETGQASRFGTVEGYRINRDAYELPDIDLTSEEAAAVAIAVQLWESPELTSAAQGALMKLRAAGVVVDQDPAAPVVTALPARTRGSEPALEKLLAAVDAGRAVRFEHRPARNEPYRTRTVEPWGVVTHDGRWYLVGHDVDRDATRTFRLSRIGDDVVAFGPENAVHKPAGVDLRAMVDRIVGTGGVAGTATVVVRDGRAQELRRLGRAVSTRTVGDWDGTVLEVPVRSWDWVARLIAGYGEDALVLAPPDLRGDVMDKLRAAAGVGENPGMETAR</sequence>
<feature type="domain" description="WCX" evidence="2">
    <location>
        <begin position="250"/>
        <end position="324"/>
    </location>
</feature>
<accession>A0A1G6U9P7</accession>
<dbReference type="RefSeq" id="WP_092775996.1">
    <property type="nucleotide sequence ID" value="NZ_FNAB01000004.1"/>
</dbReference>
<dbReference type="GO" id="GO:0000502">
    <property type="term" value="C:proteasome complex"/>
    <property type="evidence" value="ECO:0007669"/>
    <property type="project" value="UniProtKB-KW"/>
</dbReference>
<keyword evidence="3" id="KW-0647">Proteasome</keyword>
<feature type="domain" description="WYL" evidence="1">
    <location>
        <begin position="150"/>
        <end position="214"/>
    </location>
</feature>
<keyword evidence="4" id="KW-1185">Reference proteome</keyword>
<dbReference type="Pfam" id="PF25583">
    <property type="entry name" value="WCX"/>
    <property type="match status" value="1"/>
</dbReference>
<dbReference type="PANTHER" id="PTHR34580">
    <property type="match status" value="1"/>
</dbReference>
<proteinExistence type="predicted"/>
<evidence type="ECO:0000313" key="4">
    <source>
        <dbReference type="Proteomes" id="UP000199417"/>
    </source>
</evidence>
<dbReference type="PROSITE" id="PS52050">
    <property type="entry name" value="WYL"/>
    <property type="match status" value="1"/>
</dbReference>
<dbReference type="STRING" id="168276.SAMN05444580_104118"/>
<evidence type="ECO:0000313" key="3">
    <source>
        <dbReference type="EMBL" id="SDD38033.1"/>
    </source>
</evidence>
<protein>
    <submittedName>
        <fullName evidence="3">Proteasome accessory factor B</fullName>
    </submittedName>
</protein>
<evidence type="ECO:0000259" key="1">
    <source>
        <dbReference type="Pfam" id="PF13280"/>
    </source>
</evidence>
<dbReference type="AlphaFoldDB" id="A0A1G6U9P7"/>
<organism evidence="3 4">
    <name type="scientific">Rhodococcus tukisamuensis</name>
    <dbReference type="NCBI Taxonomy" id="168276"/>
    <lineage>
        <taxon>Bacteria</taxon>
        <taxon>Bacillati</taxon>
        <taxon>Actinomycetota</taxon>
        <taxon>Actinomycetes</taxon>
        <taxon>Mycobacteriales</taxon>
        <taxon>Nocardiaceae</taxon>
        <taxon>Rhodococcus</taxon>
    </lineage>
</organism>
<dbReference type="Pfam" id="PF13280">
    <property type="entry name" value="WYL"/>
    <property type="match status" value="1"/>
</dbReference>
<gene>
    <name evidence="3" type="ORF">SAMN05444580_104118</name>
</gene>
<reference evidence="3 4" key="1">
    <citation type="submission" date="2016-10" db="EMBL/GenBank/DDBJ databases">
        <authorList>
            <person name="de Groot N.N."/>
        </authorList>
    </citation>
    <scope>NUCLEOTIDE SEQUENCE [LARGE SCALE GENOMIC DNA]</scope>
    <source>
        <strain evidence="3 4">JCM 11308</strain>
    </source>
</reference>
<evidence type="ECO:0000259" key="2">
    <source>
        <dbReference type="Pfam" id="PF25583"/>
    </source>
</evidence>
<dbReference type="PANTHER" id="PTHR34580:SF3">
    <property type="entry name" value="PROTEIN PAFB"/>
    <property type="match status" value="1"/>
</dbReference>
<dbReference type="Proteomes" id="UP000199417">
    <property type="component" value="Unassembled WGS sequence"/>
</dbReference>
<dbReference type="InterPro" id="IPR026881">
    <property type="entry name" value="WYL_dom"/>
</dbReference>
<dbReference type="InterPro" id="IPR057727">
    <property type="entry name" value="WCX_dom"/>
</dbReference>